<dbReference type="OrthoDB" id="2943217at2"/>
<evidence type="ECO:0000313" key="3">
    <source>
        <dbReference type="Proteomes" id="UP000294650"/>
    </source>
</evidence>
<protein>
    <recommendedName>
        <fullName evidence="4">DUF4190 domain-containing protein</fullName>
    </recommendedName>
</protein>
<dbReference type="PANTHER" id="PTHR40040">
    <property type="entry name" value="SMALL HYDROPHOBIC PROTEIN-RELATED"/>
    <property type="match status" value="1"/>
</dbReference>
<organism evidence="2 3">
    <name type="scientific">Melghiribacillus thermohalophilus</name>
    <dbReference type="NCBI Taxonomy" id="1324956"/>
    <lineage>
        <taxon>Bacteria</taxon>
        <taxon>Bacillati</taxon>
        <taxon>Bacillota</taxon>
        <taxon>Bacilli</taxon>
        <taxon>Bacillales</taxon>
        <taxon>Bacillaceae</taxon>
        <taxon>Melghiribacillus</taxon>
    </lineage>
</organism>
<dbReference type="Proteomes" id="UP000294650">
    <property type="component" value="Unassembled WGS sequence"/>
</dbReference>
<keyword evidence="1" id="KW-0812">Transmembrane</keyword>
<comment type="caution">
    <text evidence="2">The sequence shown here is derived from an EMBL/GenBank/DDBJ whole genome shotgun (WGS) entry which is preliminary data.</text>
</comment>
<dbReference type="RefSeq" id="WP_132370474.1">
    <property type="nucleotide sequence ID" value="NZ_SMAN01000001.1"/>
</dbReference>
<evidence type="ECO:0000256" key="1">
    <source>
        <dbReference type="SAM" id="Phobius"/>
    </source>
</evidence>
<evidence type="ECO:0008006" key="4">
    <source>
        <dbReference type="Google" id="ProtNLM"/>
    </source>
</evidence>
<keyword evidence="3" id="KW-1185">Reference proteome</keyword>
<feature type="transmembrane region" description="Helical" evidence="1">
    <location>
        <begin position="85"/>
        <end position="110"/>
    </location>
</feature>
<proteinExistence type="predicted"/>
<feature type="transmembrane region" description="Helical" evidence="1">
    <location>
        <begin position="122"/>
        <end position="140"/>
    </location>
</feature>
<gene>
    <name evidence="2" type="ORF">EDD68_101356</name>
</gene>
<dbReference type="PANTHER" id="PTHR40040:SF1">
    <property type="entry name" value="MEMBRANE PROTEIN"/>
    <property type="match status" value="1"/>
</dbReference>
<dbReference type="AlphaFoldDB" id="A0A4R3NDJ4"/>
<accession>A0A4R3NDJ4</accession>
<name>A0A4R3NDJ4_9BACI</name>
<dbReference type="InterPro" id="IPR055338">
    <property type="entry name" value="YqfX-like"/>
</dbReference>
<dbReference type="EMBL" id="SMAN01000001">
    <property type="protein sequence ID" value="TCT26990.1"/>
    <property type="molecule type" value="Genomic_DNA"/>
</dbReference>
<reference evidence="2 3" key="1">
    <citation type="submission" date="2019-03" db="EMBL/GenBank/DDBJ databases">
        <title>Genomic Encyclopedia of Type Strains, Phase IV (KMG-IV): sequencing the most valuable type-strain genomes for metagenomic binning, comparative biology and taxonomic classification.</title>
        <authorList>
            <person name="Goeker M."/>
        </authorList>
    </citation>
    <scope>NUCLEOTIDE SEQUENCE [LARGE SCALE GENOMIC DNA]</scope>
    <source>
        <strain evidence="2 3">DSM 25894</strain>
    </source>
</reference>
<evidence type="ECO:0000313" key="2">
    <source>
        <dbReference type="EMBL" id="TCT26990.1"/>
    </source>
</evidence>
<sequence length="144" mass="16215">MTDYNRDREELDNLDERNLNNRITVGNQYLGTEGIGDEYEPDNRKRDEEFAEEAALYNREVGRAERATEEKETNMRTEEEGGAGWGWTAIFLSFFAFFIMPIILGVAGILVGLTARRRGAEMLGNIAVAAGGIAVVLRLLDFMF</sequence>
<keyword evidence="1" id="KW-1133">Transmembrane helix</keyword>
<keyword evidence="1" id="KW-0472">Membrane</keyword>